<dbReference type="GO" id="GO:0016020">
    <property type="term" value="C:membrane"/>
    <property type="evidence" value="ECO:0007669"/>
    <property type="project" value="UniProtKB-SubCell"/>
</dbReference>
<dbReference type="Proteomes" id="UP000271974">
    <property type="component" value="Unassembled WGS sequence"/>
</dbReference>
<dbReference type="OrthoDB" id="1658724at2759"/>
<protein>
    <recommendedName>
        <fullName evidence="6">Fatty acid hydroxylase domain-containing protein</fullName>
    </recommendedName>
</protein>
<dbReference type="GO" id="GO:0008610">
    <property type="term" value="P:lipid biosynthetic process"/>
    <property type="evidence" value="ECO:0007669"/>
    <property type="project" value="InterPro"/>
</dbReference>
<evidence type="ECO:0000256" key="2">
    <source>
        <dbReference type="ARBA" id="ARBA00022692"/>
    </source>
</evidence>
<evidence type="ECO:0000259" key="6">
    <source>
        <dbReference type="Pfam" id="PF04116"/>
    </source>
</evidence>
<dbReference type="InterPro" id="IPR006694">
    <property type="entry name" value="Fatty_acid_hydroxylase"/>
</dbReference>
<keyword evidence="8" id="KW-1185">Reference proteome</keyword>
<keyword evidence="4 5" id="KW-0472">Membrane</keyword>
<dbReference type="STRING" id="188477.A0A3S1BDV3"/>
<evidence type="ECO:0000256" key="3">
    <source>
        <dbReference type="ARBA" id="ARBA00022989"/>
    </source>
</evidence>
<dbReference type="EMBL" id="RQTK01000506">
    <property type="protein sequence ID" value="RUS78503.1"/>
    <property type="molecule type" value="Genomic_DNA"/>
</dbReference>
<reference evidence="7 8" key="1">
    <citation type="submission" date="2019-01" db="EMBL/GenBank/DDBJ databases">
        <title>A draft genome assembly of the solar-powered sea slug Elysia chlorotica.</title>
        <authorList>
            <person name="Cai H."/>
            <person name="Li Q."/>
            <person name="Fang X."/>
            <person name="Li J."/>
            <person name="Curtis N.E."/>
            <person name="Altenburger A."/>
            <person name="Shibata T."/>
            <person name="Feng M."/>
            <person name="Maeda T."/>
            <person name="Schwartz J.A."/>
            <person name="Shigenobu S."/>
            <person name="Lundholm N."/>
            <person name="Nishiyama T."/>
            <person name="Yang H."/>
            <person name="Hasebe M."/>
            <person name="Li S."/>
            <person name="Pierce S.K."/>
            <person name="Wang J."/>
        </authorList>
    </citation>
    <scope>NUCLEOTIDE SEQUENCE [LARGE SCALE GENOMIC DNA]</scope>
    <source>
        <strain evidence="7">EC2010</strain>
        <tissue evidence="7">Whole organism of an adult</tissue>
    </source>
</reference>
<evidence type="ECO:0000256" key="1">
    <source>
        <dbReference type="ARBA" id="ARBA00004370"/>
    </source>
</evidence>
<evidence type="ECO:0000256" key="4">
    <source>
        <dbReference type="ARBA" id="ARBA00023136"/>
    </source>
</evidence>
<keyword evidence="3 5" id="KW-1133">Transmembrane helix</keyword>
<evidence type="ECO:0000313" key="8">
    <source>
        <dbReference type="Proteomes" id="UP000271974"/>
    </source>
</evidence>
<comment type="subcellular location">
    <subcellularLocation>
        <location evidence="1">Membrane</location>
    </subcellularLocation>
</comment>
<dbReference type="AlphaFoldDB" id="A0A3S1BDV3"/>
<dbReference type="GO" id="GO:0016491">
    <property type="term" value="F:oxidoreductase activity"/>
    <property type="evidence" value="ECO:0007669"/>
    <property type="project" value="InterPro"/>
</dbReference>
<feature type="transmembrane region" description="Helical" evidence="5">
    <location>
        <begin position="318"/>
        <end position="338"/>
    </location>
</feature>
<dbReference type="Pfam" id="PF04116">
    <property type="entry name" value="FA_hydroxylase"/>
    <property type="match status" value="1"/>
</dbReference>
<feature type="transmembrane region" description="Helical" evidence="5">
    <location>
        <begin position="247"/>
        <end position="270"/>
    </location>
</feature>
<feature type="transmembrane region" description="Helical" evidence="5">
    <location>
        <begin position="145"/>
        <end position="167"/>
    </location>
</feature>
<dbReference type="InterPro" id="IPR050307">
    <property type="entry name" value="Sterol_Desaturase_Related"/>
</dbReference>
<feature type="domain" description="Fatty acid hydroxylase" evidence="6">
    <location>
        <begin position="257"/>
        <end position="387"/>
    </location>
</feature>
<organism evidence="7 8">
    <name type="scientific">Elysia chlorotica</name>
    <name type="common">Eastern emerald elysia</name>
    <name type="synonym">Sea slug</name>
    <dbReference type="NCBI Taxonomy" id="188477"/>
    <lineage>
        <taxon>Eukaryota</taxon>
        <taxon>Metazoa</taxon>
        <taxon>Spiralia</taxon>
        <taxon>Lophotrochozoa</taxon>
        <taxon>Mollusca</taxon>
        <taxon>Gastropoda</taxon>
        <taxon>Heterobranchia</taxon>
        <taxon>Euthyneura</taxon>
        <taxon>Panpulmonata</taxon>
        <taxon>Sacoglossa</taxon>
        <taxon>Placobranchoidea</taxon>
        <taxon>Plakobranchidae</taxon>
        <taxon>Elysia</taxon>
    </lineage>
</organism>
<gene>
    <name evidence="7" type="ORF">EGW08_013750</name>
</gene>
<accession>A0A3S1BDV3</accession>
<keyword evidence="2 5" id="KW-0812">Transmembrane</keyword>
<comment type="caution">
    <text evidence="7">The sequence shown here is derived from an EMBL/GenBank/DDBJ whole genome shotgun (WGS) entry which is preliminary data.</text>
</comment>
<dbReference type="PANTHER" id="PTHR11863">
    <property type="entry name" value="STEROL DESATURASE"/>
    <property type="match status" value="1"/>
</dbReference>
<dbReference type="GO" id="GO:0005506">
    <property type="term" value="F:iron ion binding"/>
    <property type="evidence" value="ECO:0007669"/>
    <property type="project" value="InterPro"/>
</dbReference>
<name>A0A3S1BDV3_ELYCH</name>
<proteinExistence type="predicted"/>
<evidence type="ECO:0000256" key="5">
    <source>
        <dbReference type="SAM" id="Phobius"/>
    </source>
</evidence>
<sequence length="403" mass="46682">MPHTSTRTIQFQPMKRSKGLQHRTFQGSRFKILNLNFESMAPTTYTRDCPKRIDNFLDDMFDGSSTHQRNRERLMSPLACYPILSATESNVSRNKASSAFASCYWKETQIFRILTFVLACLCVLCKENIQSYINILWDYLRLQPFFYSAYFESVYVTVVYGLLVVLYPHTMHFISSLSKFKLEEGVMFVPLTWRRLTKEFIEYLGPVFFADAIIQKKYPGVPVEEWASRSKQWIQTTRALPVDPPNFLTLCVHVAGSMLVFDALFFLLHLTLHKNAFLYRHVHSLHHKHGAMHAHVTNQLTVVERGAIIVAANYSLKLFGAHPLTRLVFVVVFLWMLIDNHTGYDLPWSPHRLAPAGLMGGPAAHHAHHKHGAGHYQPFFTYLDIGFEMWRRQRPSRDSLKKN</sequence>
<evidence type="ECO:0000313" key="7">
    <source>
        <dbReference type="EMBL" id="RUS78503.1"/>
    </source>
</evidence>